<accession>A0A8S9UAK0</accession>
<gene>
    <name evidence="2" type="ORF">GN958_ATG14232</name>
</gene>
<proteinExistence type="predicted"/>
<evidence type="ECO:0000313" key="3">
    <source>
        <dbReference type="Proteomes" id="UP000704712"/>
    </source>
</evidence>
<sequence>YRSLVAAPLKPLAAPHNFEPPSTVSGDTTGTALGSKDKNGFPSLGSDRSDDEKYCSTPQPGRPSRVRTCCHESTAS</sequence>
<name>A0A8S9UAK0_PHYIN</name>
<feature type="compositionally biased region" description="Low complexity" evidence="1">
    <location>
        <begin position="1"/>
        <end position="15"/>
    </location>
</feature>
<dbReference type="EMBL" id="JAACNO010001931">
    <property type="protein sequence ID" value="KAF4136557.1"/>
    <property type="molecule type" value="Genomic_DNA"/>
</dbReference>
<feature type="compositionally biased region" description="Polar residues" evidence="1">
    <location>
        <begin position="20"/>
        <end position="32"/>
    </location>
</feature>
<dbReference type="Proteomes" id="UP000704712">
    <property type="component" value="Unassembled WGS sequence"/>
</dbReference>
<reference evidence="2" key="1">
    <citation type="submission" date="2020-03" db="EMBL/GenBank/DDBJ databases">
        <title>Hybrid Assembly of Korean Phytophthora infestans isolates.</title>
        <authorList>
            <person name="Prokchorchik M."/>
            <person name="Lee Y."/>
            <person name="Seo J."/>
            <person name="Cho J.-H."/>
            <person name="Park Y.-E."/>
            <person name="Jang D.-C."/>
            <person name="Im J.-S."/>
            <person name="Choi J.-G."/>
            <person name="Park H.-J."/>
            <person name="Lee G.-B."/>
            <person name="Lee Y.-G."/>
            <person name="Hong S.-Y."/>
            <person name="Cho K."/>
            <person name="Sohn K.H."/>
        </authorList>
    </citation>
    <scope>NUCLEOTIDE SEQUENCE</scope>
    <source>
        <strain evidence="2">KR_2_A2</strain>
    </source>
</reference>
<evidence type="ECO:0000256" key="1">
    <source>
        <dbReference type="SAM" id="MobiDB-lite"/>
    </source>
</evidence>
<dbReference type="AlphaFoldDB" id="A0A8S9UAK0"/>
<evidence type="ECO:0000313" key="2">
    <source>
        <dbReference type="EMBL" id="KAF4136557.1"/>
    </source>
</evidence>
<feature type="non-terminal residue" evidence="2">
    <location>
        <position position="1"/>
    </location>
</feature>
<protein>
    <submittedName>
        <fullName evidence="2">Uncharacterized protein</fullName>
    </submittedName>
</protein>
<organism evidence="2 3">
    <name type="scientific">Phytophthora infestans</name>
    <name type="common">Potato late blight agent</name>
    <name type="synonym">Botrytis infestans</name>
    <dbReference type="NCBI Taxonomy" id="4787"/>
    <lineage>
        <taxon>Eukaryota</taxon>
        <taxon>Sar</taxon>
        <taxon>Stramenopiles</taxon>
        <taxon>Oomycota</taxon>
        <taxon>Peronosporomycetes</taxon>
        <taxon>Peronosporales</taxon>
        <taxon>Peronosporaceae</taxon>
        <taxon>Phytophthora</taxon>
    </lineage>
</organism>
<comment type="caution">
    <text evidence="2">The sequence shown here is derived from an EMBL/GenBank/DDBJ whole genome shotgun (WGS) entry which is preliminary data.</text>
</comment>
<feature type="region of interest" description="Disordered" evidence="1">
    <location>
        <begin position="1"/>
        <end position="76"/>
    </location>
</feature>